<keyword evidence="2 4" id="KW-0472">Membrane</keyword>
<dbReference type="PANTHER" id="PTHR37482:SF1">
    <property type="entry name" value="OUTER MEMBRANE PROTEIN ASSEMBLY FACTOR BAME"/>
    <property type="match status" value="1"/>
</dbReference>
<feature type="chain" id="PRO_5041647524" description="Outer membrane protein assembly factor BamE" evidence="5">
    <location>
        <begin position="19"/>
        <end position="138"/>
    </location>
</feature>
<dbReference type="GO" id="GO:1990063">
    <property type="term" value="C:Bam protein complex"/>
    <property type="evidence" value="ECO:0007669"/>
    <property type="project" value="TreeGrafter"/>
</dbReference>
<dbReference type="GO" id="GO:0030674">
    <property type="term" value="F:protein-macromolecule adaptor activity"/>
    <property type="evidence" value="ECO:0007669"/>
    <property type="project" value="TreeGrafter"/>
</dbReference>
<evidence type="ECO:0000256" key="5">
    <source>
        <dbReference type="SAM" id="SignalP"/>
    </source>
</evidence>
<dbReference type="AlphaFoldDB" id="A0AA49IV90"/>
<dbReference type="PROSITE" id="PS51257">
    <property type="entry name" value="PROKAR_LIPOPROTEIN"/>
    <property type="match status" value="1"/>
</dbReference>
<comment type="subunit">
    <text evidence="4">Part of the Bam complex.</text>
</comment>
<dbReference type="KEGG" id="npv:OHM77_13235"/>
<organism evidence="7">
    <name type="scientific">Candidatus Nitricoxidivorans perseverans</name>
    <dbReference type="NCBI Taxonomy" id="2975601"/>
    <lineage>
        <taxon>Bacteria</taxon>
        <taxon>Pseudomonadati</taxon>
        <taxon>Pseudomonadota</taxon>
        <taxon>Betaproteobacteria</taxon>
        <taxon>Nitrosomonadales</taxon>
        <taxon>Sterolibacteriaceae</taxon>
        <taxon>Candidatus Nitricoxidivorans</taxon>
    </lineage>
</organism>
<dbReference type="InterPro" id="IPR026592">
    <property type="entry name" value="BamE"/>
</dbReference>
<evidence type="ECO:0000256" key="2">
    <source>
        <dbReference type="ARBA" id="ARBA00023136"/>
    </source>
</evidence>
<comment type="subcellular location">
    <subcellularLocation>
        <location evidence="4">Cell outer membrane</location>
        <topology evidence="4">Lipid-anchor</topology>
    </subcellularLocation>
</comment>
<comment type="function">
    <text evidence="4">Part of the outer membrane protein assembly complex, which is involved in assembly and insertion of beta-barrel proteins into the outer membrane.</text>
</comment>
<reference evidence="7" key="1">
    <citation type="journal article" date="2023" name="Nat. Microbiol.">
        <title>Enrichment and characterization of a nitric oxide-reducing microbial community in a continuous bioreactor.</title>
        <authorList>
            <person name="Garrido-Amador P."/>
            <person name="Stortenbeker N."/>
            <person name="Wessels H.J.C.T."/>
            <person name="Speth D.R."/>
            <person name="Garcia-Heredia I."/>
            <person name="Kartal B."/>
        </authorList>
    </citation>
    <scope>NUCLEOTIDE SEQUENCE</scope>
    <source>
        <strain evidence="7">MAG1</strain>
    </source>
</reference>
<keyword evidence="1 4" id="KW-0732">Signal</keyword>
<feature type="domain" description="Outer membrane protein assembly factor BamE" evidence="6">
    <location>
        <begin position="42"/>
        <end position="109"/>
    </location>
</feature>
<sequence>MKKTVLASALAIFLPFVAACSNTPDVTSALTAYRYRIDVRQGNMVTQEMAAKLKPGQTKDQVRFILGTPLVADMFHADRWDYVYRFQSGKGEVQQRRLVVFFEDGRLARLGGDVVAGESAADARPAAQVIDIAGEKKE</sequence>
<feature type="signal peptide" evidence="5">
    <location>
        <begin position="1"/>
        <end position="18"/>
    </location>
</feature>
<dbReference type="InterPro" id="IPR007450">
    <property type="entry name" value="BamE_dom"/>
</dbReference>
<evidence type="ECO:0000313" key="7">
    <source>
        <dbReference type="EMBL" id="WIM05622.1"/>
    </source>
</evidence>
<dbReference type="PANTHER" id="PTHR37482">
    <property type="entry name" value="OUTER MEMBRANE PROTEIN ASSEMBLY FACTOR BAME"/>
    <property type="match status" value="1"/>
</dbReference>
<evidence type="ECO:0000256" key="1">
    <source>
        <dbReference type="ARBA" id="ARBA00022729"/>
    </source>
</evidence>
<dbReference type="GO" id="GO:0043165">
    <property type="term" value="P:Gram-negative-bacterium-type cell outer membrane assembly"/>
    <property type="evidence" value="ECO:0007669"/>
    <property type="project" value="UniProtKB-UniRule"/>
</dbReference>
<proteinExistence type="inferred from homology"/>
<comment type="similarity">
    <text evidence="4">Belongs to the BamE family.</text>
</comment>
<keyword evidence="4" id="KW-0564">Palmitate</keyword>
<keyword evidence="4" id="KW-0449">Lipoprotein</keyword>
<dbReference type="HAMAP" id="MF_00925">
    <property type="entry name" value="OM_assembly_BamE"/>
    <property type="match status" value="1"/>
</dbReference>
<evidence type="ECO:0000256" key="3">
    <source>
        <dbReference type="ARBA" id="ARBA00023237"/>
    </source>
</evidence>
<dbReference type="GO" id="GO:0051205">
    <property type="term" value="P:protein insertion into membrane"/>
    <property type="evidence" value="ECO:0007669"/>
    <property type="project" value="UniProtKB-UniRule"/>
</dbReference>
<dbReference type="EMBL" id="CP107246">
    <property type="protein sequence ID" value="WIM05622.1"/>
    <property type="molecule type" value="Genomic_DNA"/>
</dbReference>
<evidence type="ECO:0000256" key="4">
    <source>
        <dbReference type="HAMAP-Rule" id="MF_00925"/>
    </source>
</evidence>
<dbReference type="InterPro" id="IPR037873">
    <property type="entry name" value="BamE-like"/>
</dbReference>
<dbReference type="Pfam" id="PF04355">
    <property type="entry name" value="BamE"/>
    <property type="match status" value="1"/>
</dbReference>
<name>A0AA49IV90_9PROT</name>
<dbReference type="Gene3D" id="3.30.1450.10">
    <property type="match status" value="1"/>
</dbReference>
<evidence type="ECO:0000259" key="6">
    <source>
        <dbReference type="Pfam" id="PF04355"/>
    </source>
</evidence>
<protein>
    <recommendedName>
        <fullName evidence="4">Outer membrane protein assembly factor BamE</fullName>
    </recommendedName>
</protein>
<accession>A0AA49IV90</accession>
<dbReference type="Proteomes" id="UP001234916">
    <property type="component" value="Chromosome"/>
</dbReference>
<gene>
    <name evidence="4" type="primary">bamE</name>
    <name evidence="7" type="ORF">OHM77_13235</name>
</gene>
<keyword evidence="3 4" id="KW-0998">Cell outer membrane</keyword>